<dbReference type="InterPro" id="IPR048258">
    <property type="entry name" value="Cyclins_cyclin-box"/>
</dbReference>
<dbReference type="GO" id="GO:0051726">
    <property type="term" value="P:regulation of cell cycle"/>
    <property type="evidence" value="ECO:0007669"/>
    <property type="project" value="UniProtKB-ARBA"/>
</dbReference>
<feature type="domain" description="Cyclin C-terminal" evidence="7">
    <location>
        <begin position="110"/>
        <end position="216"/>
    </location>
</feature>
<dbReference type="PROSITE" id="PS00292">
    <property type="entry name" value="CYCLINS"/>
    <property type="match status" value="1"/>
</dbReference>
<dbReference type="PANTHER" id="PTHR10177">
    <property type="entry name" value="CYCLINS"/>
    <property type="match status" value="1"/>
</dbReference>
<dbReference type="SMART" id="SM00385">
    <property type="entry name" value="CYCLIN"/>
    <property type="match status" value="1"/>
</dbReference>
<sequence>MQREMQWSMRPELIDFLVKAHLTFAFPPETLFLTVNLLDRYCSRRFVYRQHYPLVGCAALIIAAKYEGRTNHIRQFRDLYNMCCSSYDARLLTQMEIHVLSTLEWSIGHPTVISFSQSMVMARRDDQEVERMAAYLNEIALYHRDFVSTKPSTMARSSLALARAILGRPEVEDREWGRAETLTLHALSEHLHHPSQVLVRKYLVPHMSRVSEKLAGFVAEQASMATCSAKLLLQPPRRSSQQVDMYSAPQKGYHQAVVGLKGYLTPPTKPPRCILRKRFTPALPDRLQWGTCGKDWGKAVIRDCY</sequence>
<evidence type="ECO:0000259" key="7">
    <source>
        <dbReference type="SMART" id="SM01332"/>
    </source>
</evidence>
<accession>A0AAJ0CUY9</accession>
<keyword evidence="9" id="KW-1185">Reference proteome</keyword>
<dbReference type="GO" id="GO:0016538">
    <property type="term" value="F:cyclin-dependent protein serine/threonine kinase regulator activity"/>
    <property type="evidence" value="ECO:0007669"/>
    <property type="project" value="UniProtKB-ARBA"/>
</dbReference>
<evidence type="ECO:0000256" key="4">
    <source>
        <dbReference type="ARBA" id="ARBA00023306"/>
    </source>
</evidence>
<keyword evidence="2" id="KW-0132">Cell division</keyword>
<protein>
    <recommendedName>
        <fullName evidence="10">Cyclin N-terminal domain-containing protein</fullName>
    </recommendedName>
</protein>
<dbReference type="CDD" id="cd20537">
    <property type="entry name" value="CYCLIN_CCNO-like_rpt2"/>
    <property type="match status" value="1"/>
</dbReference>
<dbReference type="Gene3D" id="1.10.472.10">
    <property type="entry name" value="Cyclin-like"/>
    <property type="match status" value="2"/>
</dbReference>
<dbReference type="InterPro" id="IPR013763">
    <property type="entry name" value="Cyclin-like_dom"/>
</dbReference>
<keyword evidence="3 5" id="KW-0195">Cyclin</keyword>
<comment type="caution">
    <text evidence="8">The sequence shown here is derived from an EMBL/GenBank/DDBJ whole genome shotgun (WGS) entry which is preliminary data.</text>
</comment>
<evidence type="ECO:0000259" key="6">
    <source>
        <dbReference type="SMART" id="SM00385"/>
    </source>
</evidence>
<evidence type="ECO:0000256" key="2">
    <source>
        <dbReference type="ARBA" id="ARBA00022618"/>
    </source>
</evidence>
<reference evidence="8" key="1">
    <citation type="submission" date="2023-06" db="EMBL/GenBank/DDBJ databases">
        <title>Conoideocrella luteorostrata (Hypocreales: Clavicipitaceae), a potential biocontrol fungus for elongate hemlock scale in United States Christmas tree production areas.</title>
        <authorList>
            <person name="Barrett H."/>
            <person name="Lovett B."/>
            <person name="Macias A.M."/>
            <person name="Stajich J.E."/>
            <person name="Kasson M.T."/>
        </authorList>
    </citation>
    <scope>NUCLEOTIDE SEQUENCE</scope>
    <source>
        <strain evidence="8">ARSEF 14590</strain>
    </source>
</reference>
<gene>
    <name evidence="8" type="ORF">QQS21_004113</name>
</gene>
<feature type="domain" description="Cyclin-like" evidence="6">
    <location>
        <begin position="15"/>
        <end position="101"/>
    </location>
</feature>
<proteinExistence type="inferred from homology"/>
<name>A0AAJ0CUY9_9HYPO</name>
<dbReference type="GO" id="GO:0044843">
    <property type="term" value="P:cell cycle G1/S phase transition"/>
    <property type="evidence" value="ECO:0007669"/>
    <property type="project" value="UniProtKB-ARBA"/>
</dbReference>
<dbReference type="CDD" id="cd20559">
    <property type="entry name" value="CYCLIN_ScCLN_like"/>
    <property type="match status" value="1"/>
</dbReference>
<dbReference type="Proteomes" id="UP001251528">
    <property type="component" value="Unassembled WGS sequence"/>
</dbReference>
<dbReference type="SUPFAM" id="SSF47954">
    <property type="entry name" value="Cyclin-like"/>
    <property type="match status" value="2"/>
</dbReference>
<dbReference type="InterPro" id="IPR036915">
    <property type="entry name" value="Cyclin-like_sf"/>
</dbReference>
<dbReference type="Pfam" id="PF00134">
    <property type="entry name" value="Cyclin_N"/>
    <property type="match status" value="1"/>
</dbReference>
<dbReference type="InterPro" id="IPR006671">
    <property type="entry name" value="Cyclin_N"/>
</dbReference>
<evidence type="ECO:0000256" key="1">
    <source>
        <dbReference type="ARBA" id="ARBA00008742"/>
    </source>
</evidence>
<comment type="similarity">
    <text evidence="1 5">Belongs to the cyclin family.</text>
</comment>
<dbReference type="GO" id="GO:0051301">
    <property type="term" value="P:cell division"/>
    <property type="evidence" value="ECO:0007669"/>
    <property type="project" value="UniProtKB-KW"/>
</dbReference>
<evidence type="ECO:0000256" key="3">
    <source>
        <dbReference type="ARBA" id="ARBA00023127"/>
    </source>
</evidence>
<dbReference type="InterPro" id="IPR004367">
    <property type="entry name" value="Cyclin_C-dom"/>
</dbReference>
<organism evidence="8 9">
    <name type="scientific">Conoideocrella luteorostrata</name>
    <dbReference type="NCBI Taxonomy" id="1105319"/>
    <lineage>
        <taxon>Eukaryota</taxon>
        <taxon>Fungi</taxon>
        <taxon>Dikarya</taxon>
        <taxon>Ascomycota</taxon>
        <taxon>Pezizomycotina</taxon>
        <taxon>Sordariomycetes</taxon>
        <taxon>Hypocreomycetidae</taxon>
        <taxon>Hypocreales</taxon>
        <taxon>Clavicipitaceae</taxon>
        <taxon>Conoideocrella</taxon>
    </lineage>
</organism>
<evidence type="ECO:0000256" key="5">
    <source>
        <dbReference type="RuleBase" id="RU000383"/>
    </source>
</evidence>
<evidence type="ECO:0000313" key="8">
    <source>
        <dbReference type="EMBL" id="KAK2603737.1"/>
    </source>
</evidence>
<dbReference type="Pfam" id="PF02984">
    <property type="entry name" value="Cyclin_C"/>
    <property type="match status" value="1"/>
</dbReference>
<dbReference type="FunFam" id="1.10.472.10:FF:000010">
    <property type="entry name" value="G1/S-specific cyclin Cln1"/>
    <property type="match status" value="1"/>
</dbReference>
<evidence type="ECO:0000313" key="9">
    <source>
        <dbReference type="Proteomes" id="UP001251528"/>
    </source>
</evidence>
<dbReference type="EMBL" id="JASWJB010000058">
    <property type="protein sequence ID" value="KAK2603737.1"/>
    <property type="molecule type" value="Genomic_DNA"/>
</dbReference>
<dbReference type="InterPro" id="IPR039361">
    <property type="entry name" value="Cyclin"/>
</dbReference>
<dbReference type="AlphaFoldDB" id="A0AAJ0CUY9"/>
<keyword evidence="4" id="KW-0131">Cell cycle</keyword>
<dbReference type="SMART" id="SM01332">
    <property type="entry name" value="Cyclin_C"/>
    <property type="match status" value="1"/>
</dbReference>
<evidence type="ECO:0008006" key="10">
    <source>
        <dbReference type="Google" id="ProtNLM"/>
    </source>
</evidence>